<dbReference type="InterPro" id="IPR046801">
    <property type="entry name" value="OpcA_G6PD_N"/>
</dbReference>
<evidence type="ECO:0000313" key="5">
    <source>
        <dbReference type="Proteomes" id="UP000315628"/>
    </source>
</evidence>
<keyword evidence="5" id="KW-1185">Reference proteome</keyword>
<feature type="compositionally biased region" description="Basic and acidic residues" evidence="1">
    <location>
        <begin position="349"/>
        <end position="360"/>
    </location>
</feature>
<organism evidence="4 5">
    <name type="scientific">Marihabitans asiaticum</name>
    <dbReference type="NCBI Taxonomy" id="415218"/>
    <lineage>
        <taxon>Bacteria</taxon>
        <taxon>Bacillati</taxon>
        <taxon>Actinomycetota</taxon>
        <taxon>Actinomycetes</taxon>
        <taxon>Micrococcales</taxon>
        <taxon>Intrasporangiaceae</taxon>
        <taxon>Marihabitans</taxon>
    </lineage>
</organism>
<feature type="domain" description="Glucose-6-phosphate dehydrogenase assembly protein OpcA N-terminal" evidence="2">
    <location>
        <begin position="51"/>
        <end position="160"/>
    </location>
</feature>
<evidence type="ECO:0000259" key="2">
    <source>
        <dbReference type="Pfam" id="PF10128"/>
    </source>
</evidence>
<protein>
    <submittedName>
        <fullName evidence="4">Glucose-6-phosphate dehydrogenase assembly protein OpcA</fullName>
    </submittedName>
</protein>
<dbReference type="InterPro" id="IPR046802">
    <property type="entry name" value="OpcA_G6PD_C"/>
</dbReference>
<dbReference type="AlphaFoldDB" id="A0A560WAU6"/>
<dbReference type="Pfam" id="PF10128">
    <property type="entry name" value="OpcA_G6PD_assem"/>
    <property type="match status" value="1"/>
</dbReference>
<dbReference type="RefSeq" id="WP_144857605.1">
    <property type="nucleotide sequence ID" value="NZ_BAAAYT010000002.1"/>
</dbReference>
<dbReference type="InterPro" id="IPR004555">
    <property type="entry name" value="G6PDH_assembly_OpcA"/>
</dbReference>
<proteinExistence type="predicted"/>
<dbReference type="Pfam" id="PF20171">
    <property type="entry name" value="OpcA_G6PD_C"/>
    <property type="match status" value="1"/>
</dbReference>
<evidence type="ECO:0000256" key="1">
    <source>
        <dbReference type="SAM" id="MobiDB-lite"/>
    </source>
</evidence>
<feature type="domain" description="Glucose-6-phosphate dehydrogenase assembly protein OpcA C-terminal" evidence="3">
    <location>
        <begin position="166"/>
        <end position="297"/>
    </location>
</feature>
<accession>A0A560WAU6</accession>
<evidence type="ECO:0000313" key="4">
    <source>
        <dbReference type="EMBL" id="TWD14771.1"/>
    </source>
</evidence>
<name>A0A560WAU6_9MICO</name>
<comment type="caution">
    <text evidence="4">The sequence shown here is derived from an EMBL/GenBank/DDBJ whole genome shotgun (WGS) entry which is preliminary data.</text>
</comment>
<gene>
    <name evidence="4" type="ORF">FB557_2196</name>
</gene>
<dbReference type="OrthoDB" id="128564at2"/>
<feature type="region of interest" description="Disordered" evidence="1">
    <location>
        <begin position="336"/>
        <end position="375"/>
    </location>
</feature>
<dbReference type="PANTHER" id="PTHR38658:SF1">
    <property type="entry name" value="OXPP CYCLE PROTEIN OPCA-RELATED"/>
    <property type="match status" value="1"/>
</dbReference>
<dbReference type="PANTHER" id="PTHR38658">
    <property type="entry name" value="OXPP CYCLE PROTEIN OPCA-RELATED"/>
    <property type="match status" value="1"/>
</dbReference>
<evidence type="ECO:0000259" key="3">
    <source>
        <dbReference type="Pfam" id="PF20171"/>
    </source>
</evidence>
<reference evidence="4 5" key="1">
    <citation type="submission" date="2019-06" db="EMBL/GenBank/DDBJ databases">
        <title>Sequencing the genomes of 1000 actinobacteria strains.</title>
        <authorList>
            <person name="Klenk H.-P."/>
        </authorList>
    </citation>
    <scope>NUCLEOTIDE SEQUENCE [LARGE SCALE GENOMIC DNA]</scope>
    <source>
        <strain evidence="4 5">DSM 18935</strain>
    </source>
</reference>
<sequence>MIVDLPSTSTREVSKKLVAVRQDVGAMALSRVLTLVVLVEESGLEEALRTASAASHQHPCRIVAVALGGKRGSARLDAQIRVGGDAGASEIVVLRLFGPLVEHARSVVTPLLLPDSPVVAWWPLKPPKNPAADPVGAMAQRRITDVATTGSHGPALRTLAKHYADGDTDLAWARVTHWRAILASVLDRAPFEQVTEAVVAGASDSPSADLLAGWLAFRLKCPVSLVRSRERSGVISVRLERASGPIDLVRPQDGETAVLSQAGQPDRAIALPHRSDEECLADELSRLDPDEVFEDALTKGIPKVTVRRMSMSDAVARGDAPSPSEGRYTAARLAREARTGDAAAMVERAAPEKKSRDSTAVKKAARRKLAETEDS</sequence>
<dbReference type="EMBL" id="VIUW01000003">
    <property type="protein sequence ID" value="TWD14771.1"/>
    <property type="molecule type" value="Genomic_DNA"/>
</dbReference>
<dbReference type="Proteomes" id="UP000315628">
    <property type="component" value="Unassembled WGS sequence"/>
</dbReference>